<evidence type="ECO:0000256" key="2">
    <source>
        <dbReference type="ARBA" id="ARBA00023002"/>
    </source>
</evidence>
<dbReference type="GO" id="GO:0016651">
    <property type="term" value="F:oxidoreductase activity, acting on NAD(P)H"/>
    <property type="evidence" value="ECO:0007669"/>
    <property type="project" value="InterPro"/>
</dbReference>
<sequence length="357" mass="38389">MSATLKSSAPALYVDEDCKLKVIYDVPVPTLVDGEAVVKVLYSGVNPADVKHGQILGVRPTTLGYDFCGRIVQAAATSDFKAGELVAGYTPTGIGRPLRYGVHQEYLSCPENMMFKVPENLPQTHAASLTTVLTTAADGLYNIFGFPLPGEKAKEDFRPGPLLIWGASASVGICMLQLARASGASPIFVTASPRRHELLKKLGATQCFDYESPDVVFRIKAAVEESKAGRIFYAADCAGSVGEVSSAAQMEACVGDDAIVLSVVAHPGKRYKLPLATAVAPIKFQLSNGVVLAFPARPEDWTRMWKALMWAVENYGAEFELPVVDVFKGSAEEAMEKIKRVAEQGKFGKLVLEQPLS</sequence>
<dbReference type="Pfam" id="PF00107">
    <property type="entry name" value="ADH_zinc_N"/>
    <property type="match status" value="1"/>
</dbReference>
<dbReference type="CDD" id="cd08249">
    <property type="entry name" value="enoyl_reductase_like"/>
    <property type="match status" value="1"/>
</dbReference>
<dbReference type="PANTHER" id="PTHR45348:SF7">
    <property type="entry name" value="ZINC BINDING OXIDOREDUCTASE, PUTATIVE-RELATED"/>
    <property type="match status" value="1"/>
</dbReference>
<reference evidence="4 5" key="1">
    <citation type="submission" date="2015-06" db="EMBL/GenBank/DDBJ databases">
        <title>Survival trade-offs in plant roots during colonization by closely related pathogenic and mutualistic fungi.</title>
        <authorList>
            <person name="Hacquard S."/>
            <person name="Kracher B."/>
            <person name="Hiruma K."/>
            <person name="Weinman A."/>
            <person name="Muench P."/>
            <person name="Garrido Oter R."/>
            <person name="Ver Loren van Themaat E."/>
            <person name="Dallerey J.-F."/>
            <person name="Damm U."/>
            <person name="Henrissat B."/>
            <person name="Lespinet O."/>
            <person name="Thon M."/>
            <person name="Kemen E."/>
            <person name="McHardy A.C."/>
            <person name="Schulze-Lefert P."/>
            <person name="O'Connell R.J."/>
        </authorList>
    </citation>
    <scope>NUCLEOTIDE SEQUENCE [LARGE SCALE GENOMIC DNA]</scope>
    <source>
        <strain evidence="4 5">0861</strain>
    </source>
</reference>
<keyword evidence="2" id="KW-0560">Oxidoreductase</keyword>
<dbReference type="Gene3D" id="3.40.50.720">
    <property type="entry name" value="NAD(P)-binding Rossmann-like Domain"/>
    <property type="match status" value="1"/>
</dbReference>
<comment type="caution">
    <text evidence="4">The sequence shown here is derived from an EMBL/GenBank/DDBJ whole genome shotgun (WGS) entry which is preliminary data.</text>
</comment>
<dbReference type="InterPro" id="IPR020843">
    <property type="entry name" value="ER"/>
</dbReference>
<dbReference type="Gene3D" id="3.90.180.10">
    <property type="entry name" value="Medium-chain alcohol dehydrogenases, catalytic domain"/>
    <property type="match status" value="1"/>
</dbReference>
<dbReference type="InterPro" id="IPR011032">
    <property type="entry name" value="GroES-like_sf"/>
</dbReference>
<keyword evidence="5" id="KW-1185">Reference proteome</keyword>
<protein>
    <submittedName>
        <fullName evidence="4">Alcohol dehydrogenase</fullName>
    </submittedName>
</protein>
<organism evidence="4 5">
    <name type="scientific">Colletotrichum tofieldiae</name>
    <dbReference type="NCBI Taxonomy" id="708197"/>
    <lineage>
        <taxon>Eukaryota</taxon>
        <taxon>Fungi</taxon>
        <taxon>Dikarya</taxon>
        <taxon>Ascomycota</taxon>
        <taxon>Pezizomycotina</taxon>
        <taxon>Sordariomycetes</taxon>
        <taxon>Hypocreomycetidae</taxon>
        <taxon>Glomerellales</taxon>
        <taxon>Glomerellaceae</taxon>
        <taxon>Colletotrichum</taxon>
        <taxon>Colletotrichum spaethianum species complex</taxon>
    </lineage>
</organism>
<dbReference type="InterPro" id="IPR036291">
    <property type="entry name" value="NAD(P)-bd_dom_sf"/>
</dbReference>
<dbReference type="AlphaFoldDB" id="A0A166TD02"/>
<dbReference type="Proteomes" id="UP000076552">
    <property type="component" value="Unassembled WGS sequence"/>
</dbReference>
<dbReference type="Pfam" id="PF08240">
    <property type="entry name" value="ADH_N"/>
    <property type="match status" value="1"/>
</dbReference>
<evidence type="ECO:0000259" key="3">
    <source>
        <dbReference type="SMART" id="SM00829"/>
    </source>
</evidence>
<dbReference type="SUPFAM" id="SSF50129">
    <property type="entry name" value="GroES-like"/>
    <property type="match status" value="1"/>
</dbReference>
<evidence type="ECO:0000256" key="1">
    <source>
        <dbReference type="ARBA" id="ARBA00008072"/>
    </source>
</evidence>
<name>A0A166TD02_9PEZI</name>
<comment type="similarity">
    <text evidence="1">Belongs to the zinc-containing alcohol dehydrogenase family.</text>
</comment>
<dbReference type="InterPro" id="IPR013154">
    <property type="entry name" value="ADH-like_N"/>
</dbReference>
<proteinExistence type="inferred from homology"/>
<feature type="domain" description="Enoyl reductase (ER)" evidence="3">
    <location>
        <begin position="13"/>
        <end position="352"/>
    </location>
</feature>
<accession>A0A166TD02</accession>
<dbReference type="STRING" id="708197.A0A166TD02"/>
<dbReference type="InterPro" id="IPR013149">
    <property type="entry name" value="ADH-like_C"/>
</dbReference>
<dbReference type="SUPFAM" id="SSF51735">
    <property type="entry name" value="NAD(P)-binding Rossmann-fold domains"/>
    <property type="match status" value="1"/>
</dbReference>
<evidence type="ECO:0000313" key="5">
    <source>
        <dbReference type="Proteomes" id="UP000076552"/>
    </source>
</evidence>
<dbReference type="EMBL" id="LFIV01000065">
    <property type="protein sequence ID" value="KZL71909.1"/>
    <property type="molecule type" value="Genomic_DNA"/>
</dbReference>
<dbReference type="SMART" id="SM00829">
    <property type="entry name" value="PKS_ER"/>
    <property type="match status" value="1"/>
</dbReference>
<dbReference type="InterPro" id="IPR047122">
    <property type="entry name" value="Trans-enoyl_RdTase-like"/>
</dbReference>
<dbReference type="PANTHER" id="PTHR45348">
    <property type="entry name" value="HYPOTHETICAL OXIDOREDUCTASE (EUROFUNG)"/>
    <property type="match status" value="1"/>
</dbReference>
<gene>
    <name evidence="4" type="ORF">CT0861_02273</name>
</gene>
<evidence type="ECO:0000313" key="4">
    <source>
        <dbReference type="EMBL" id="KZL71909.1"/>
    </source>
</evidence>